<comment type="subcellular location">
    <subcellularLocation>
        <location evidence="1">Membrane</location>
        <topology evidence="1">Single-pass membrane protein</topology>
    </subcellularLocation>
</comment>
<keyword evidence="7 8" id="KW-0349">Heme</keyword>
<dbReference type="PRINTS" id="PR00463">
    <property type="entry name" value="EP450I"/>
</dbReference>
<dbReference type="GO" id="GO:0016705">
    <property type="term" value="F:oxidoreductase activity, acting on paired donors, with incorporation or reduction of molecular oxygen"/>
    <property type="evidence" value="ECO:0007669"/>
    <property type="project" value="InterPro"/>
</dbReference>
<dbReference type="SUPFAM" id="SSF48264">
    <property type="entry name" value="Cytochrome P450"/>
    <property type="match status" value="1"/>
</dbReference>
<dbReference type="GO" id="GO:0010268">
    <property type="term" value="P:brassinosteroid homeostasis"/>
    <property type="evidence" value="ECO:0007669"/>
    <property type="project" value="TreeGrafter"/>
</dbReference>
<evidence type="ECO:0000256" key="4">
    <source>
        <dbReference type="ARBA" id="ARBA00022723"/>
    </source>
</evidence>
<comment type="caution">
    <text evidence="10">The sequence shown here is derived from an EMBL/GenBank/DDBJ whole genome shotgun (WGS) entry which is preliminary data.</text>
</comment>
<evidence type="ECO:0000256" key="2">
    <source>
        <dbReference type="ARBA" id="ARBA00010617"/>
    </source>
</evidence>
<dbReference type="GO" id="GO:0016020">
    <property type="term" value="C:membrane"/>
    <property type="evidence" value="ECO:0007669"/>
    <property type="project" value="UniProtKB-SubCell"/>
</dbReference>
<evidence type="ECO:0000256" key="9">
    <source>
        <dbReference type="SAM" id="Phobius"/>
    </source>
</evidence>
<keyword evidence="3 9" id="KW-0812">Transmembrane</keyword>
<keyword evidence="8" id="KW-0503">Monooxygenase</keyword>
<evidence type="ECO:0000313" key="10">
    <source>
        <dbReference type="EMBL" id="CAI0395954.1"/>
    </source>
</evidence>
<dbReference type="GO" id="GO:0005506">
    <property type="term" value="F:iron ion binding"/>
    <property type="evidence" value="ECO:0007669"/>
    <property type="project" value="InterPro"/>
</dbReference>
<dbReference type="InterPro" id="IPR001128">
    <property type="entry name" value="Cyt_P450"/>
</dbReference>
<proteinExistence type="inferred from homology"/>
<keyword evidence="5 9" id="KW-1133">Transmembrane helix</keyword>
<dbReference type="InterPro" id="IPR002401">
    <property type="entry name" value="Cyt_P450_E_grp-I"/>
</dbReference>
<dbReference type="InterPro" id="IPR017972">
    <property type="entry name" value="Cyt_P450_CS"/>
</dbReference>
<dbReference type="Proteomes" id="UP001154282">
    <property type="component" value="Unassembled WGS sequence"/>
</dbReference>
<evidence type="ECO:0000256" key="8">
    <source>
        <dbReference type="RuleBase" id="RU000461"/>
    </source>
</evidence>
<evidence type="ECO:0008006" key="12">
    <source>
        <dbReference type="Google" id="ProtNLM"/>
    </source>
</evidence>
<evidence type="ECO:0000256" key="5">
    <source>
        <dbReference type="ARBA" id="ARBA00022989"/>
    </source>
</evidence>
<name>A0AAV0IEK6_9ROSI</name>
<keyword evidence="11" id="KW-1185">Reference proteome</keyword>
<dbReference type="PROSITE" id="PS00086">
    <property type="entry name" value="CYTOCHROME_P450"/>
    <property type="match status" value="1"/>
</dbReference>
<dbReference type="InterPro" id="IPR036396">
    <property type="entry name" value="Cyt_P450_sf"/>
</dbReference>
<dbReference type="AlphaFoldDB" id="A0AAV0IEK6"/>
<evidence type="ECO:0000256" key="1">
    <source>
        <dbReference type="ARBA" id="ARBA00004167"/>
    </source>
</evidence>
<protein>
    <recommendedName>
        <fullName evidence="12">Cytochrome P450</fullName>
    </recommendedName>
</protein>
<keyword evidence="9" id="KW-0472">Membrane</keyword>
<dbReference type="GO" id="GO:0004497">
    <property type="term" value="F:monooxygenase activity"/>
    <property type="evidence" value="ECO:0007669"/>
    <property type="project" value="UniProtKB-KW"/>
</dbReference>
<dbReference type="GO" id="GO:0016132">
    <property type="term" value="P:brassinosteroid biosynthetic process"/>
    <property type="evidence" value="ECO:0007669"/>
    <property type="project" value="TreeGrafter"/>
</dbReference>
<keyword evidence="4 7" id="KW-0479">Metal-binding</keyword>
<accession>A0AAV0IEK6</accession>
<keyword evidence="8" id="KW-0560">Oxidoreductase</keyword>
<evidence type="ECO:0000256" key="3">
    <source>
        <dbReference type="ARBA" id="ARBA00022692"/>
    </source>
</evidence>
<evidence type="ECO:0000256" key="6">
    <source>
        <dbReference type="ARBA" id="ARBA00023004"/>
    </source>
</evidence>
<dbReference type="PANTHER" id="PTHR24286">
    <property type="entry name" value="CYTOCHROME P450 26"/>
    <property type="match status" value="1"/>
</dbReference>
<dbReference type="GO" id="GO:0016125">
    <property type="term" value="P:sterol metabolic process"/>
    <property type="evidence" value="ECO:0007669"/>
    <property type="project" value="TreeGrafter"/>
</dbReference>
<organism evidence="10 11">
    <name type="scientific">Linum tenue</name>
    <dbReference type="NCBI Taxonomy" id="586396"/>
    <lineage>
        <taxon>Eukaryota</taxon>
        <taxon>Viridiplantae</taxon>
        <taxon>Streptophyta</taxon>
        <taxon>Embryophyta</taxon>
        <taxon>Tracheophyta</taxon>
        <taxon>Spermatophyta</taxon>
        <taxon>Magnoliopsida</taxon>
        <taxon>eudicotyledons</taxon>
        <taxon>Gunneridae</taxon>
        <taxon>Pentapetalae</taxon>
        <taxon>rosids</taxon>
        <taxon>fabids</taxon>
        <taxon>Malpighiales</taxon>
        <taxon>Linaceae</taxon>
        <taxon>Linum</taxon>
    </lineage>
</organism>
<reference evidence="10" key="1">
    <citation type="submission" date="2022-08" db="EMBL/GenBank/DDBJ databases">
        <authorList>
            <person name="Gutierrez-Valencia J."/>
        </authorList>
    </citation>
    <scope>NUCLEOTIDE SEQUENCE</scope>
</reference>
<evidence type="ECO:0000256" key="7">
    <source>
        <dbReference type="PIRSR" id="PIRSR602401-1"/>
    </source>
</evidence>
<gene>
    <name evidence="10" type="ORF">LITE_LOCUS8928</name>
</gene>
<evidence type="ECO:0000313" key="11">
    <source>
        <dbReference type="Proteomes" id="UP001154282"/>
    </source>
</evidence>
<dbReference type="PANTHER" id="PTHR24286:SF320">
    <property type="entry name" value="CYTOCHROME P450"/>
    <property type="match status" value="1"/>
</dbReference>
<sequence>MFWGNGGGRYGKIFKTSVAGRAVVMSVDPDFNHFILQQEGKLVELWYMDSFAELVGQRGPLKEAAVAGNLHKNLKKLIQEHIGIESLKGELFGLVDQVMTMDLSFGIMLGYDPLNTDPNLSKMFTEFRRGMLSFPLKLPGTVLHSCLQNQKKIITMIMNTMKSKRDQQCDSSSSSSAAETGTNYDMLDRLIDDKKIQTSMNDRAIGYVIFALLFANGEALPSVLMLVMKLLLANPLAMEELVVINEILRINGSIGLIRRAIDDIYVNGYVIPKGWTIAVMSTAVQLNPDFYDDPLSFNPWRWKGANASSKTFIPFGGGMRTCVGADYSKVLMAIFVHNLVTKYRCASCCALEFRLEP</sequence>
<dbReference type="EMBL" id="CAMGYJ010000003">
    <property type="protein sequence ID" value="CAI0395954.1"/>
    <property type="molecule type" value="Genomic_DNA"/>
</dbReference>
<feature type="transmembrane region" description="Helical" evidence="9">
    <location>
        <begin position="204"/>
        <end position="228"/>
    </location>
</feature>
<dbReference type="Pfam" id="PF00067">
    <property type="entry name" value="p450"/>
    <property type="match status" value="1"/>
</dbReference>
<keyword evidence="6 7" id="KW-0408">Iron</keyword>
<comment type="cofactor">
    <cofactor evidence="7">
        <name>heme</name>
        <dbReference type="ChEBI" id="CHEBI:30413"/>
    </cofactor>
</comment>
<comment type="similarity">
    <text evidence="2 8">Belongs to the cytochrome P450 family.</text>
</comment>
<feature type="binding site" description="axial binding residue" evidence="7">
    <location>
        <position position="322"/>
    </location>
    <ligand>
        <name>heme</name>
        <dbReference type="ChEBI" id="CHEBI:30413"/>
    </ligand>
    <ligandPart>
        <name>Fe</name>
        <dbReference type="ChEBI" id="CHEBI:18248"/>
    </ligandPart>
</feature>
<dbReference type="GO" id="GO:0020037">
    <property type="term" value="F:heme binding"/>
    <property type="evidence" value="ECO:0007669"/>
    <property type="project" value="InterPro"/>
</dbReference>
<dbReference type="Gene3D" id="1.10.630.10">
    <property type="entry name" value="Cytochrome P450"/>
    <property type="match status" value="1"/>
</dbReference>